<feature type="region of interest" description="Disordered" evidence="1">
    <location>
        <begin position="205"/>
        <end position="225"/>
    </location>
</feature>
<dbReference type="EMBL" id="MPUH01000010">
    <property type="protein sequence ID" value="OMJ95617.1"/>
    <property type="molecule type" value="Genomic_DNA"/>
</dbReference>
<evidence type="ECO:0000313" key="4">
    <source>
        <dbReference type="Proteomes" id="UP000187209"/>
    </source>
</evidence>
<evidence type="ECO:0000313" key="3">
    <source>
        <dbReference type="EMBL" id="OMJ95617.1"/>
    </source>
</evidence>
<accession>A0A1R2D2X2</accession>
<keyword evidence="4" id="KW-1185">Reference proteome</keyword>
<dbReference type="Proteomes" id="UP000187209">
    <property type="component" value="Unassembled WGS sequence"/>
</dbReference>
<keyword evidence="2" id="KW-0472">Membrane</keyword>
<keyword evidence="2" id="KW-0812">Transmembrane</keyword>
<reference evidence="3 4" key="1">
    <citation type="submission" date="2016-11" db="EMBL/GenBank/DDBJ databases">
        <title>The macronuclear genome of Stentor coeruleus: a giant cell with tiny introns.</title>
        <authorList>
            <person name="Slabodnick M."/>
            <person name="Ruby J.G."/>
            <person name="Reiff S.B."/>
            <person name="Swart E.C."/>
            <person name="Gosai S."/>
            <person name="Prabakaran S."/>
            <person name="Witkowska E."/>
            <person name="Larue G.E."/>
            <person name="Fisher S."/>
            <person name="Freeman R.M."/>
            <person name="Gunawardena J."/>
            <person name="Chu W."/>
            <person name="Stover N.A."/>
            <person name="Gregory B.D."/>
            <person name="Nowacki M."/>
            <person name="Derisi J."/>
            <person name="Roy S.W."/>
            <person name="Marshall W.F."/>
            <person name="Sood P."/>
        </authorList>
    </citation>
    <scope>NUCLEOTIDE SEQUENCE [LARGE SCALE GENOMIC DNA]</scope>
    <source>
        <strain evidence="3">WM001</strain>
    </source>
</reference>
<feature type="transmembrane region" description="Helical" evidence="2">
    <location>
        <begin position="77"/>
        <end position="97"/>
    </location>
</feature>
<evidence type="ECO:0000256" key="2">
    <source>
        <dbReference type="SAM" id="Phobius"/>
    </source>
</evidence>
<gene>
    <name evidence="3" type="ORF">SteCoe_1050</name>
</gene>
<name>A0A1R2D2X2_9CILI</name>
<feature type="transmembrane region" description="Helical" evidence="2">
    <location>
        <begin position="45"/>
        <end position="65"/>
    </location>
</feature>
<keyword evidence="2" id="KW-1133">Transmembrane helix</keyword>
<protein>
    <submittedName>
        <fullName evidence="3">Uncharacterized protein</fullName>
    </submittedName>
</protein>
<organism evidence="3 4">
    <name type="scientific">Stentor coeruleus</name>
    <dbReference type="NCBI Taxonomy" id="5963"/>
    <lineage>
        <taxon>Eukaryota</taxon>
        <taxon>Sar</taxon>
        <taxon>Alveolata</taxon>
        <taxon>Ciliophora</taxon>
        <taxon>Postciliodesmatophora</taxon>
        <taxon>Heterotrichea</taxon>
        <taxon>Heterotrichida</taxon>
        <taxon>Stentoridae</taxon>
        <taxon>Stentor</taxon>
    </lineage>
</organism>
<comment type="caution">
    <text evidence="3">The sequence shown here is derived from an EMBL/GenBank/DDBJ whole genome shotgun (WGS) entry which is preliminary data.</text>
</comment>
<feature type="transmembrane region" description="Helical" evidence="2">
    <location>
        <begin position="131"/>
        <end position="152"/>
    </location>
</feature>
<proteinExistence type="predicted"/>
<dbReference type="AlphaFoldDB" id="A0A1R2D2X2"/>
<sequence>MIRFNLKFVKAALLLNFAIGFTVIYIQCFGIGISGYSHDECGVYLPAWLIVAGCSLVFFAIFYALSVRYSGKSKSLTILYAIITGTFVLFNIFLVLVGDYTFSRFSSECSFKSYGTRKSRYVPYTSTIAELILFNITTVFGIILWVCMVYYYKKKGIHYFKKQETSEIQNNMNENSKANENYSESFNAKENCDKDDKVRENCDDDAKAKDNYDEMPKLIQNEKEI</sequence>
<evidence type="ECO:0000256" key="1">
    <source>
        <dbReference type="SAM" id="MobiDB-lite"/>
    </source>
</evidence>
<feature type="transmembrane region" description="Helical" evidence="2">
    <location>
        <begin position="12"/>
        <end position="33"/>
    </location>
</feature>